<dbReference type="Pfam" id="PF12780">
    <property type="entry name" value="AAA_8"/>
    <property type="match status" value="1"/>
</dbReference>
<dbReference type="Proteomes" id="UP001208570">
    <property type="component" value="Unassembled WGS sequence"/>
</dbReference>
<name>A0AAD9JDU6_9ANNE</name>
<dbReference type="InterPro" id="IPR041589">
    <property type="entry name" value="DNAH3_AAA_lid_1"/>
</dbReference>
<dbReference type="Pfam" id="PF17857">
    <property type="entry name" value="AAA_lid_1"/>
    <property type="match status" value="1"/>
</dbReference>
<evidence type="ECO:0000313" key="5">
    <source>
        <dbReference type="Proteomes" id="UP001208570"/>
    </source>
</evidence>
<evidence type="ECO:0000256" key="1">
    <source>
        <dbReference type="ARBA" id="ARBA00008887"/>
    </source>
</evidence>
<protein>
    <submittedName>
        <fullName evidence="4">Uncharacterized protein</fullName>
    </submittedName>
</protein>
<dbReference type="PANTHER" id="PTHR46961:SF21">
    <property type="entry name" value="LOW QUALITY PROTEIN: DYNEIN BETA CHAIN, FLAGELLAR OUTER ARM-LIKE"/>
    <property type="match status" value="1"/>
</dbReference>
<dbReference type="AlphaFoldDB" id="A0AAD9JDU6"/>
<reference evidence="4" key="1">
    <citation type="journal article" date="2023" name="Mol. Biol. Evol.">
        <title>Third-Generation Sequencing Reveals the Adaptive Role of the Epigenome in Three Deep-Sea Polychaetes.</title>
        <authorList>
            <person name="Perez M."/>
            <person name="Aroh O."/>
            <person name="Sun Y."/>
            <person name="Lan Y."/>
            <person name="Juniper S.K."/>
            <person name="Young C.R."/>
            <person name="Angers B."/>
            <person name="Qian P.Y."/>
        </authorList>
    </citation>
    <scope>NUCLEOTIDE SEQUENCE</scope>
    <source>
        <strain evidence="4">P08H-3</strain>
    </source>
</reference>
<dbReference type="PANTHER" id="PTHR46961">
    <property type="entry name" value="DYNEIN HEAVY CHAIN 1, AXONEMAL-LIKE PROTEIN"/>
    <property type="match status" value="1"/>
</dbReference>
<dbReference type="GO" id="GO:0045505">
    <property type="term" value="F:dynein intermediate chain binding"/>
    <property type="evidence" value="ECO:0007669"/>
    <property type="project" value="InterPro"/>
</dbReference>
<dbReference type="Gene3D" id="1.20.920.30">
    <property type="match status" value="1"/>
</dbReference>
<comment type="similarity">
    <text evidence="1">Belongs to the dynein heavy chain family.</text>
</comment>
<sequence length="277" mass="31211">MTDKTDKHIQFEIREEEAALKSLLSLIVQVTLELQDKLRLMFLPTAERCHYIFTMRDISNIFSNLIEQDSGMVTAGNLLGSQGNRSMDDNSDLYNPVYNVPDVKVLLEHGVEEYNKTHPRIKLALYRTVIEQVCRLARVISSPHEVAHCVLVSEGCPGRTPIIVNLAAHLCGFSVFKINSSPRGSSTDYKLGVFKADIVAAYTRAGVKGEKVLFLLEDDELSEEDFLVFLSEFIVSGSISHLFSQEEQTTIINSIRTEVTQAGLSYTRDVAWEFFLR</sequence>
<keyword evidence="5" id="KW-1185">Reference proteome</keyword>
<feature type="domain" description="Dynein heavy chain 3 AAA+ lid" evidence="3">
    <location>
        <begin position="28"/>
        <end position="66"/>
    </location>
</feature>
<accession>A0AAD9JDU6</accession>
<gene>
    <name evidence="4" type="ORF">LSH36_380g01074</name>
</gene>
<dbReference type="InterPro" id="IPR024317">
    <property type="entry name" value="Dynein_heavy_chain_D4_dom"/>
</dbReference>
<dbReference type="EMBL" id="JAODUP010000380">
    <property type="protein sequence ID" value="KAK2150977.1"/>
    <property type="molecule type" value="Genomic_DNA"/>
</dbReference>
<dbReference type="GO" id="GO:0051959">
    <property type="term" value="F:dynein light intermediate chain binding"/>
    <property type="evidence" value="ECO:0007669"/>
    <property type="project" value="InterPro"/>
</dbReference>
<organism evidence="4 5">
    <name type="scientific">Paralvinella palmiformis</name>
    <dbReference type="NCBI Taxonomy" id="53620"/>
    <lineage>
        <taxon>Eukaryota</taxon>
        <taxon>Metazoa</taxon>
        <taxon>Spiralia</taxon>
        <taxon>Lophotrochozoa</taxon>
        <taxon>Annelida</taxon>
        <taxon>Polychaeta</taxon>
        <taxon>Sedentaria</taxon>
        <taxon>Canalipalpata</taxon>
        <taxon>Terebellida</taxon>
        <taxon>Terebelliformia</taxon>
        <taxon>Alvinellidae</taxon>
        <taxon>Paralvinella</taxon>
    </lineage>
</organism>
<evidence type="ECO:0000259" key="2">
    <source>
        <dbReference type="Pfam" id="PF12780"/>
    </source>
</evidence>
<proteinExistence type="inferred from homology"/>
<comment type="caution">
    <text evidence="4">The sequence shown here is derived from an EMBL/GenBank/DDBJ whole genome shotgun (WGS) entry which is preliminary data.</text>
</comment>
<dbReference type="GO" id="GO:0007018">
    <property type="term" value="P:microtubule-based movement"/>
    <property type="evidence" value="ECO:0007669"/>
    <property type="project" value="InterPro"/>
</dbReference>
<evidence type="ECO:0000313" key="4">
    <source>
        <dbReference type="EMBL" id="KAK2150977.1"/>
    </source>
</evidence>
<evidence type="ECO:0000259" key="3">
    <source>
        <dbReference type="Pfam" id="PF17857"/>
    </source>
</evidence>
<dbReference type="InterPro" id="IPR026983">
    <property type="entry name" value="DHC"/>
</dbReference>
<feature type="domain" description="Dynein heavy chain AAA module D4" evidence="2">
    <location>
        <begin position="121"/>
        <end position="276"/>
    </location>
</feature>
<dbReference type="InterPro" id="IPR027417">
    <property type="entry name" value="P-loop_NTPase"/>
</dbReference>
<dbReference type="Gene3D" id="3.40.50.300">
    <property type="entry name" value="P-loop containing nucleotide triphosphate hydrolases"/>
    <property type="match status" value="1"/>
</dbReference>
<dbReference type="GO" id="GO:0030286">
    <property type="term" value="C:dynein complex"/>
    <property type="evidence" value="ECO:0007669"/>
    <property type="project" value="InterPro"/>
</dbReference>